<dbReference type="RefSeq" id="WP_205005534.1">
    <property type="nucleotide sequence ID" value="NZ_CBCRXA010000015.1"/>
</dbReference>
<feature type="binding site" evidence="4">
    <location>
        <position position="2"/>
    </location>
    <ligand>
        <name>Ni(2+)</name>
        <dbReference type="ChEBI" id="CHEBI:49786"/>
    </ligand>
</feature>
<sequence length="117" mass="12640">MHEMGLMEDALELVAEDAEKHAFQSVDKISLIVGDLSNVLPDALRFAFDAFRESGQIPILSQQASLEIIPEKGLAKCAVCGITYEPNAFIATCPECGMPFGVLLAGETFKIESYEGS</sequence>
<comment type="function">
    <text evidence="4">Involved in the maturation of [NiFe] hydrogenases. Required for nickel insertion into the metal center of the hydrogenase.</text>
</comment>
<accession>A0ABS2Q703</accession>
<feature type="binding site" evidence="4">
    <location>
        <position position="93"/>
    </location>
    <ligand>
        <name>Zn(2+)</name>
        <dbReference type="ChEBI" id="CHEBI:29105"/>
    </ligand>
</feature>
<dbReference type="Pfam" id="PF01155">
    <property type="entry name" value="HypA"/>
    <property type="match status" value="1"/>
</dbReference>
<comment type="caution">
    <text evidence="5">The sequence shown here is derived from an EMBL/GenBank/DDBJ whole genome shotgun (WGS) entry which is preliminary data.</text>
</comment>
<dbReference type="PANTHER" id="PTHR34535">
    <property type="entry name" value="HYDROGENASE MATURATION FACTOR HYPA"/>
    <property type="match status" value="1"/>
</dbReference>
<dbReference type="EMBL" id="JAFBEV010000004">
    <property type="protein sequence ID" value="MBM7657180.1"/>
    <property type="molecule type" value="Genomic_DNA"/>
</dbReference>
<reference evidence="5 6" key="1">
    <citation type="submission" date="2021-01" db="EMBL/GenBank/DDBJ databases">
        <title>Genomic Encyclopedia of Type Strains, Phase IV (KMG-IV): sequencing the most valuable type-strain genomes for metagenomic binning, comparative biology and taxonomic classification.</title>
        <authorList>
            <person name="Goeker M."/>
        </authorList>
    </citation>
    <scope>NUCLEOTIDE SEQUENCE [LARGE SCALE GENOMIC DNA]</scope>
    <source>
        <strain evidence="5 6">DSM 100968</strain>
    </source>
</reference>
<evidence type="ECO:0000313" key="6">
    <source>
        <dbReference type="Proteomes" id="UP000823201"/>
    </source>
</evidence>
<evidence type="ECO:0000256" key="2">
    <source>
        <dbReference type="ARBA" id="ARBA00022723"/>
    </source>
</evidence>
<dbReference type="Gene3D" id="3.30.2320.80">
    <property type="match status" value="1"/>
</dbReference>
<evidence type="ECO:0000256" key="1">
    <source>
        <dbReference type="ARBA" id="ARBA00022596"/>
    </source>
</evidence>
<comment type="similarity">
    <text evidence="4">Belongs to the HypA/HybF family.</text>
</comment>
<dbReference type="Proteomes" id="UP000823201">
    <property type="component" value="Unassembled WGS sequence"/>
</dbReference>
<dbReference type="HAMAP" id="MF_00213">
    <property type="entry name" value="HypA_HybF"/>
    <property type="match status" value="1"/>
</dbReference>
<evidence type="ECO:0000256" key="4">
    <source>
        <dbReference type="HAMAP-Rule" id="MF_00213"/>
    </source>
</evidence>
<protein>
    <recommendedName>
        <fullName evidence="4">Hydrogenase maturation factor HypA</fullName>
    </recommendedName>
</protein>
<keyword evidence="3 4" id="KW-0862">Zinc</keyword>
<name>A0ABS2Q703_9BACL</name>
<gene>
    <name evidence="4" type="primary">hypA</name>
    <name evidence="5" type="ORF">JOC27_000621</name>
</gene>
<evidence type="ECO:0000256" key="3">
    <source>
        <dbReference type="ARBA" id="ARBA00022833"/>
    </source>
</evidence>
<proteinExistence type="inferred from homology"/>
<dbReference type="SUPFAM" id="SSF57802">
    <property type="entry name" value="Rubredoxin-like"/>
    <property type="match status" value="1"/>
</dbReference>
<feature type="binding site" evidence="4">
    <location>
        <position position="80"/>
    </location>
    <ligand>
        <name>Zn(2+)</name>
        <dbReference type="ChEBI" id="CHEBI:29105"/>
    </ligand>
</feature>
<keyword evidence="6" id="KW-1185">Reference proteome</keyword>
<organism evidence="5 6">
    <name type="scientific">Sporolactobacillus spathodeae</name>
    <dbReference type="NCBI Taxonomy" id="1465502"/>
    <lineage>
        <taxon>Bacteria</taxon>
        <taxon>Bacillati</taxon>
        <taxon>Bacillota</taxon>
        <taxon>Bacilli</taxon>
        <taxon>Bacillales</taxon>
        <taxon>Sporolactobacillaceae</taxon>
        <taxon>Sporolactobacillus</taxon>
    </lineage>
</organism>
<dbReference type="PANTHER" id="PTHR34535:SF3">
    <property type="entry name" value="HYDROGENASE MATURATION FACTOR HYPA"/>
    <property type="match status" value="1"/>
</dbReference>
<feature type="binding site" evidence="4">
    <location>
        <position position="77"/>
    </location>
    <ligand>
        <name>Zn(2+)</name>
        <dbReference type="ChEBI" id="CHEBI:29105"/>
    </ligand>
</feature>
<keyword evidence="2 4" id="KW-0479">Metal-binding</keyword>
<dbReference type="InterPro" id="IPR000688">
    <property type="entry name" value="HypA/HybF"/>
</dbReference>
<feature type="binding site" evidence="4">
    <location>
        <position position="96"/>
    </location>
    <ligand>
        <name>Zn(2+)</name>
        <dbReference type="ChEBI" id="CHEBI:29105"/>
    </ligand>
</feature>
<dbReference type="PIRSF" id="PIRSF004761">
    <property type="entry name" value="Hydrgn_mat_HypA"/>
    <property type="match status" value="1"/>
</dbReference>
<keyword evidence="1 4" id="KW-0533">Nickel</keyword>
<evidence type="ECO:0000313" key="5">
    <source>
        <dbReference type="EMBL" id="MBM7657180.1"/>
    </source>
</evidence>